<dbReference type="InterPro" id="IPR019662">
    <property type="entry name" value="DUF2516"/>
</dbReference>
<proteinExistence type="predicted"/>
<feature type="transmembrane region" description="Helical" evidence="1">
    <location>
        <begin position="12"/>
        <end position="29"/>
    </location>
</feature>
<keyword evidence="1" id="KW-0472">Membrane</keyword>
<organism evidence="2 3">
    <name type="scientific">Thermopolyspora flexuosa</name>
    <dbReference type="NCBI Taxonomy" id="103836"/>
    <lineage>
        <taxon>Bacteria</taxon>
        <taxon>Bacillati</taxon>
        <taxon>Actinomycetota</taxon>
        <taxon>Actinomycetes</taxon>
        <taxon>Streptosporangiales</taxon>
        <taxon>Streptosporangiaceae</taxon>
        <taxon>Thermopolyspora</taxon>
    </lineage>
</organism>
<evidence type="ECO:0000313" key="3">
    <source>
        <dbReference type="Proteomes" id="UP000319213"/>
    </source>
</evidence>
<dbReference type="OrthoDB" id="4774469at2"/>
<dbReference type="EMBL" id="VFPQ01000001">
    <property type="protein sequence ID" value="TQM77165.1"/>
    <property type="molecule type" value="Genomic_DNA"/>
</dbReference>
<dbReference type="RefSeq" id="WP_142260938.1">
    <property type="nucleotide sequence ID" value="NZ_BMPV01000002.1"/>
</dbReference>
<keyword evidence="1" id="KW-0812">Transmembrane</keyword>
<name>A0A543J2W1_9ACTN</name>
<comment type="caution">
    <text evidence="2">The sequence shown here is derived from an EMBL/GenBank/DDBJ whole genome shotgun (WGS) entry which is preliminary data.</text>
</comment>
<keyword evidence="3" id="KW-1185">Reference proteome</keyword>
<evidence type="ECO:0000256" key="1">
    <source>
        <dbReference type="SAM" id="Phobius"/>
    </source>
</evidence>
<evidence type="ECO:0000313" key="2">
    <source>
        <dbReference type="EMBL" id="TQM77165.1"/>
    </source>
</evidence>
<feature type="transmembrane region" description="Helical" evidence="1">
    <location>
        <begin position="49"/>
        <end position="68"/>
    </location>
</feature>
<keyword evidence="1" id="KW-1133">Transmembrane helix</keyword>
<dbReference type="Pfam" id="PF10724">
    <property type="entry name" value="DUF2516"/>
    <property type="match status" value="1"/>
</dbReference>
<dbReference type="AlphaFoldDB" id="A0A543J2W1"/>
<protein>
    <submittedName>
        <fullName evidence="2">Uncharacterized protein DUF2516</fullName>
    </submittedName>
</protein>
<sequence>MLGGIHSVLDLIFWLLSIGAFVLCVWALVHAIRTPARNFAVAGKLTKNIWLAILGFATLFTFAAAALYLRAISILNVAAVIAAGVYLADVKPAVSGQGRNEGPYGPW</sequence>
<gene>
    <name evidence="2" type="ORF">FHX40_3921</name>
</gene>
<dbReference type="Proteomes" id="UP000319213">
    <property type="component" value="Unassembled WGS sequence"/>
</dbReference>
<accession>A0A543J2W1</accession>
<reference evidence="2 3" key="1">
    <citation type="submission" date="2019-06" db="EMBL/GenBank/DDBJ databases">
        <title>Sequencing the genomes of 1000 actinobacteria strains.</title>
        <authorList>
            <person name="Klenk H.-P."/>
        </authorList>
    </citation>
    <scope>NUCLEOTIDE SEQUENCE [LARGE SCALE GENOMIC DNA]</scope>
    <source>
        <strain evidence="2 3">DSM 43186</strain>
    </source>
</reference>